<dbReference type="InterPro" id="IPR018060">
    <property type="entry name" value="HTH_AraC"/>
</dbReference>
<dbReference type="RefSeq" id="WP_123179926.1">
    <property type="nucleotide sequence ID" value="NZ_CP033614.1"/>
</dbReference>
<name>A0AAD0US45_9LEPT</name>
<evidence type="ECO:0000256" key="3">
    <source>
        <dbReference type="ARBA" id="ARBA00023163"/>
    </source>
</evidence>
<dbReference type="PANTHER" id="PTHR43280:SF29">
    <property type="entry name" value="ARAC-FAMILY TRANSCRIPTIONAL REGULATOR"/>
    <property type="match status" value="1"/>
</dbReference>
<evidence type="ECO:0000256" key="1">
    <source>
        <dbReference type="ARBA" id="ARBA00023015"/>
    </source>
</evidence>
<dbReference type="Pfam" id="PF12833">
    <property type="entry name" value="HTH_18"/>
    <property type="match status" value="1"/>
</dbReference>
<dbReference type="SUPFAM" id="SSF46689">
    <property type="entry name" value="Homeodomain-like"/>
    <property type="match status" value="1"/>
</dbReference>
<dbReference type="Proteomes" id="UP000276407">
    <property type="component" value="Chromosome 1"/>
</dbReference>
<gene>
    <name evidence="6" type="ORF">EFP84_14735</name>
</gene>
<organism evidence="6 7">
    <name type="scientific">Leptospira kmetyi</name>
    <dbReference type="NCBI Taxonomy" id="408139"/>
    <lineage>
        <taxon>Bacteria</taxon>
        <taxon>Pseudomonadati</taxon>
        <taxon>Spirochaetota</taxon>
        <taxon>Spirochaetia</taxon>
        <taxon>Leptospirales</taxon>
        <taxon>Leptospiraceae</taxon>
        <taxon>Leptospira</taxon>
    </lineage>
</organism>
<dbReference type="Gene3D" id="1.10.10.60">
    <property type="entry name" value="Homeodomain-like"/>
    <property type="match status" value="2"/>
</dbReference>
<dbReference type="KEGG" id="lkm:EFP84_14735"/>
<dbReference type="GO" id="GO:0043565">
    <property type="term" value="F:sequence-specific DNA binding"/>
    <property type="evidence" value="ECO:0007669"/>
    <property type="project" value="InterPro"/>
</dbReference>
<keyword evidence="4" id="KW-1133">Transmembrane helix</keyword>
<feature type="transmembrane region" description="Helical" evidence="4">
    <location>
        <begin position="111"/>
        <end position="127"/>
    </location>
</feature>
<feature type="transmembrane region" description="Helical" evidence="4">
    <location>
        <begin position="189"/>
        <end position="210"/>
    </location>
</feature>
<dbReference type="SMART" id="SM00342">
    <property type="entry name" value="HTH_ARAC"/>
    <property type="match status" value="1"/>
</dbReference>
<dbReference type="InterPro" id="IPR018062">
    <property type="entry name" value="HTH_AraC-typ_CS"/>
</dbReference>
<dbReference type="EMBL" id="CP033614">
    <property type="protein sequence ID" value="AYV56625.1"/>
    <property type="molecule type" value="Genomic_DNA"/>
</dbReference>
<accession>A0AAD0US45</accession>
<feature type="transmembrane region" description="Helical" evidence="4">
    <location>
        <begin position="216"/>
        <end position="241"/>
    </location>
</feature>
<feature type="transmembrane region" description="Helical" evidence="4">
    <location>
        <begin position="69"/>
        <end position="91"/>
    </location>
</feature>
<evidence type="ECO:0000256" key="2">
    <source>
        <dbReference type="ARBA" id="ARBA00023125"/>
    </source>
</evidence>
<feature type="domain" description="HTH araC/xylS-type" evidence="5">
    <location>
        <begin position="283"/>
        <end position="387"/>
    </location>
</feature>
<sequence length="391" mass="45571">MFGYSDTISGLNQFSQIVALISFGVSFFLSILLQIHSEENATARLLGGVLAIFSCAFLTRYVLIAGSILSVYIPFLFFPSVFLFGPLVFFYTRSVLFGEPVARKEWRIHSIAPFLIWIAFLICFLRFPEFRSPETVWSQKGAVASFTNSFLFFGIVHASYFLFLTRRQIRDYERNFEEIYSSDDRSKLVWLKLFLGFNYINLFAYIPIFYLRVFDLWPSLVTPAEGVINLAFVYLTFYYVVRKPEILKIGKTQDPLLFENESTSDEKYKRQTLSSEERRIFLERIESYMKENKPHLDDKITLPEFANHLGIPPHHLSMTINIELKRNFFNFISYYRVEEAKRLLVDPTREEQSLLRIGFDSGFQSKAAFNKAFKTETGMTPGEFRTAGKNF</sequence>
<evidence type="ECO:0000313" key="7">
    <source>
        <dbReference type="Proteomes" id="UP000276407"/>
    </source>
</evidence>
<dbReference type="AlphaFoldDB" id="A0AAD0US45"/>
<feature type="transmembrane region" description="Helical" evidence="4">
    <location>
        <begin position="142"/>
        <end position="164"/>
    </location>
</feature>
<feature type="transmembrane region" description="Helical" evidence="4">
    <location>
        <begin position="45"/>
        <end position="63"/>
    </location>
</feature>
<dbReference type="InterPro" id="IPR009057">
    <property type="entry name" value="Homeodomain-like_sf"/>
</dbReference>
<dbReference type="PANTHER" id="PTHR43280">
    <property type="entry name" value="ARAC-FAMILY TRANSCRIPTIONAL REGULATOR"/>
    <property type="match status" value="1"/>
</dbReference>
<keyword evidence="4" id="KW-0812">Transmembrane</keyword>
<dbReference type="GO" id="GO:0003700">
    <property type="term" value="F:DNA-binding transcription factor activity"/>
    <property type="evidence" value="ECO:0007669"/>
    <property type="project" value="InterPro"/>
</dbReference>
<keyword evidence="3" id="KW-0804">Transcription</keyword>
<evidence type="ECO:0000256" key="4">
    <source>
        <dbReference type="SAM" id="Phobius"/>
    </source>
</evidence>
<evidence type="ECO:0000259" key="5">
    <source>
        <dbReference type="PROSITE" id="PS01124"/>
    </source>
</evidence>
<dbReference type="PROSITE" id="PS01124">
    <property type="entry name" value="HTH_ARAC_FAMILY_2"/>
    <property type="match status" value="1"/>
</dbReference>
<reference evidence="6 7" key="1">
    <citation type="submission" date="2018-11" db="EMBL/GenBank/DDBJ databases">
        <title>Complete genome sequence of Leptospira kmetyi isolate LS 001/16 from soil sample associated with a leptospirosis patient in Kelantan.</title>
        <authorList>
            <person name="Muhammad Yusoff F."/>
            <person name="Muhammad Yusoff S."/>
            <person name="Ahmad M.N."/>
            <person name="Yusof N.Y."/>
            <person name="Aziah I."/>
        </authorList>
    </citation>
    <scope>NUCLEOTIDE SEQUENCE [LARGE SCALE GENOMIC DNA]</scope>
    <source>
        <strain evidence="6 7">LS 001/16</strain>
    </source>
</reference>
<evidence type="ECO:0000313" key="6">
    <source>
        <dbReference type="EMBL" id="AYV56625.1"/>
    </source>
</evidence>
<feature type="transmembrane region" description="Helical" evidence="4">
    <location>
        <begin position="14"/>
        <end position="33"/>
    </location>
</feature>
<protein>
    <submittedName>
        <fullName evidence="6">Helix-turn-helix domain-containing protein</fullName>
    </submittedName>
</protein>
<dbReference type="PROSITE" id="PS00041">
    <property type="entry name" value="HTH_ARAC_FAMILY_1"/>
    <property type="match status" value="1"/>
</dbReference>
<keyword evidence="2" id="KW-0238">DNA-binding</keyword>
<keyword evidence="4" id="KW-0472">Membrane</keyword>
<keyword evidence="1" id="KW-0805">Transcription regulation</keyword>
<proteinExistence type="predicted"/>